<dbReference type="EMBL" id="QFDK01000009">
    <property type="protein sequence ID" value="TOZ03326.1"/>
    <property type="molecule type" value="Genomic_DNA"/>
</dbReference>
<dbReference type="GO" id="GO:0016791">
    <property type="term" value="F:phosphatase activity"/>
    <property type="evidence" value="ECO:0007669"/>
    <property type="project" value="TreeGrafter"/>
</dbReference>
<gene>
    <name evidence="2" type="ORF">DIS17_08630</name>
</gene>
<evidence type="ECO:0000313" key="2">
    <source>
        <dbReference type="EMBL" id="TOZ03326.1"/>
    </source>
</evidence>
<dbReference type="InterPro" id="IPR029052">
    <property type="entry name" value="Metallo-depent_PP-like"/>
</dbReference>
<name>A0AAJ5K4K8_LEVBR</name>
<dbReference type="PANTHER" id="PTHR42850:SF4">
    <property type="entry name" value="ZINC-DEPENDENT ENDOPOLYPHOSPHATASE"/>
    <property type="match status" value="1"/>
</dbReference>
<sequence length="270" mass="30164">MTYTFIGDIHSAADDLAVLLQAPTLQDSRLIFLGDYIDGSGSRAGTTEPALLDTRAVLDMVMNRVDHYQDVALLGNHDDFWLQTARGDDLSFQTWHLNGGAKSWRQLGIHSSNPLVVAKALNQAPLVKYTKFFARLPLTWSTDHLLAVHAGIDWDYPLNRQVRDDLMWIRDPYYFDTDRSWHRNSTGKVIVTGHTPVQTMPHANYGCVKMQADTQDTPRYLIDAGSRSGAADGGIFALTLAETGAVIAKSWVINRKLVCFLIRNGKLISY</sequence>
<accession>A0AAJ5K4K8</accession>
<comment type="caution">
    <text evidence="2">The sequence shown here is derived from an EMBL/GenBank/DDBJ whole genome shotgun (WGS) entry which is preliminary data.</text>
</comment>
<dbReference type="InterPro" id="IPR004843">
    <property type="entry name" value="Calcineurin-like_PHP"/>
</dbReference>
<dbReference type="SUPFAM" id="SSF56300">
    <property type="entry name" value="Metallo-dependent phosphatases"/>
    <property type="match status" value="1"/>
</dbReference>
<proteinExistence type="predicted"/>
<dbReference type="RefSeq" id="WP_043023318.1">
    <property type="nucleotide sequence ID" value="NZ_JXCD01000048.1"/>
</dbReference>
<dbReference type="GO" id="GO:0110154">
    <property type="term" value="P:RNA decapping"/>
    <property type="evidence" value="ECO:0007669"/>
    <property type="project" value="TreeGrafter"/>
</dbReference>
<feature type="domain" description="Calcineurin-like phosphoesterase" evidence="1">
    <location>
        <begin position="1"/>
        <end position="198"/>
    </location>
</feature>
<organism evidence="2 3">
    <name type="scientific">Levilactobacillus brevis</name>
    <name type="common">Lactobacillus brevis</name>
    <dbReference type="NCBI Taxonomy" id="1580"/>
    <lineage>
        <taxon>Bacteria</taxon>
        <taxon>Bacillati</taxon>
        <taxon>Bacillota</taxon>
        <taxon>Bacilli</taxon>
        <taxon>Lactobacillales</taxon>
        <taxon>Lactobacillaceae</taxon>
        <taxon>Levilactobacillus</taxon>
    </lineage>
</organism>
<dbReference type="AlphaFoldDB" id="A0AAJ5K4K8"/>
<reference evidence="2" key="1">
    <citation type="submission" date="2018-05" db="EMBL/GenBank/DDBJ databases">
        <title>Genome Comparison of Lactic Acid Bacteria Isolated from non-Wheat Sourdough.</title>
        <authorList>
            <person name="Rice T."/>
            <person name="Axel C."/>
            <person name="Lynch K.M."/>
            <person name="Benz C."/>
            <person name="Arendt E.K."/>
            <person name="Coffey A."/>
        </authorList>
    </citation>
    <scope>NUCLEOTIDE SEQUENCE</scope>
    <source>
        <strain evidence="2">TR055</strain>
    </source>
</reference>
<evidence type="ECO:0000313" key="3">
    <source>
        <dbReference type="Proteomes" id="UP000785759"/>
    </source>
</evidence>
<dbReference type="Proteomes" id="UP000785759">
    <property type="component" value="Unassembled WGS sequence"/>
</dbReference>
<dbReference type="GO" id="GO:0008803">
    <property type="term" value="F:bis(5'-nucleosyl)-tetraphosphatase (symmetrical) activity"/>
    <property type="evidence" value="ECO:0007669"/>
    <property type="project" value="TreeGrafter"/>
</dbReference>
<dbReference type="InterPro" id="IPR050126">
    <property type="entry name" value="Ap4A_hydrolase"/>
</dbReference>
<dbReference type="Gene3D" id="3.60.21.10">
    <property type="match status" value="1"/>
</dbReference>
<dbReference type="Pfam" id="PF00149">
    <property type="entry name" value="Metallophos"/>
    <property type="match status" value="1"/>
</dbReference>
<protein>
    <submittedName>
        <fullName evidence="2">Serine/threonine protein phosphatase</fullName>
    </submittedName>
</protein>
<dbReference type="PANTHER" id="PTHR42850">
    <property type="entry name" value="METALLOPHOSPHOESTERASE"/>
    <property type="match status" value="1"/>
</dbReference>
<evidence type="ECO:0000259" key="1">
    <source>
        <dbReference type="Pfam" id="PF00149"/>
    </source>
</evidence>
<dbReference type="GO" id="GO:0005737">
    <property type="term" value="C:cytoplasm"/>
    <property type="evidence" value="ECO:0007669"/>
    <property type="project" value="TreeGrafter"/>
</dbReference>